<dbReference type="Gramene" id="ESR51324">
    <property type="protein sequence ID" value="ESR51324"/>
    <property type="gene ID" value="CICLE_v10033732mg"/>
</dbReference>
<keyword evidence="1" id="KW-0812">Transmembrane</keyword>
<dbReference type="Proteomes" id="UP000030687">
    <property type="component" value="Unassembled WGS sequence"/>
</dbReference>
<proteinExistence type="predicted"/>
<organism evidence="3 4">
    <name type="scientific">Citrus clementina</name>
    <name type="common">Clementine</name>
    <name type="synonym">Citrus deliciosa x Citrus sinensis</name>
    <dbReference type="NCBI Taxonomy" id="85681"/>
    <lineage>
        <taxon>Eukaryota</taxon>
        <taxon>Viridiplantae</taxon>
        <taxon>Streptophyta</taxon>
        <taxon>Embryophyta</taxon>
        <taxon>Tracheophyta</taxon>
        <taxon>Spermatophyta</taxon>
        <taxon>Magnoliopsida</taxon>
        <taxon>eudicotyledons</taxon>
        <taxon>Gunneridae</taxon>
        <taxon>Pentapetalae</taxon>
        <taxon>rosids</taxon>
        <taxon>malvids</taxon>
        <taxon>Sapindales</taxon>
        <taxon>Rutaceae</taxon>
        <taxon>Aurantioideae</taxon>
        <taxon>Citrus</taxon>
    </lineage>
</organism>
<evidence type="ECO:0000256" key="1">
    <source>
        <dbReference type="SAM" id="Phobius"/>
    </source>
</evidence>
<protein>
    <submittedName>
        <fullName evidence="3">Uncharacterized protein</fullName>
    </submittedName>
</protein>
<dbReference type="InParanoid" id="V4VFP6"/>
<evidence type="ECO:0000313" key="4">
    <source>
        <dbReference type="Proteomes" id="UP000030687"/>
    </source>
</evidence>
<keyword evidence="1" id="KW-0472">Membrane</keyword>
<accession>V4VFP6</accession>
<keyword evidence="4" id="KW-1185">Reference proteome</keyword>
<gene>
    <name evidence="3" type="ORF">CICLE_v10033732mg</name>
</gene>
<keyword evidence="2" id="KW-0732">Signal</keyword>
<feature type="signal peptide" evidence="2">
    <location>
        <begin position="1"/>
        <end position="21"/>
    </location>
</feature>
<name>V4VFP6_CITCL</name>
<feature type="chain" id="PRO_5004729360" evidence="2">
    <location>
        <begin position="22"/>
        <end position="92"/>
    </location>
</feature>
<evidence type="ECO:0000256" key="2">
    <source>
        <dbReference type="SAM" id="SignalP"/>
    </source>
</evidence>
<keyword evidence="1" id="KW-1133">Transmembrane helix</keyword>
<dbReference type="KEGG" id="cic:CICLE_v10033732mg"/>
<evidence type="ECO:0000313" key="3">
    <source>
        <dbReference type="EMBL" id="ESR51324.1"/>
    </source>
</evidence>
<dbReference type="EMBL" id="KI536726">
    <property type="protein sequence ID" value="ESR51324.1"/>
    <property type="molecule type" value="Genomic_DNA"/>
</dbReference>
<reference evidence="3 4" key="1">
    <citation type="submission" date="2013-10" db="EMBL/GenBank/DDBJ databases">
        <authorList>
            <consortium name="International Citrus Genome Consortium"/>
            <person name="Jenkins J."/>
            <person name="Schmutz J."/>
            <person name="Prochnik S."/>
            <person name="Rokhsar D."/>
            <person name="Gmitter F."/>
            <person name="Ollitrault P."/>
            <person name="Machado M."/>
            <person name="Talon M."/>
            <person name="Wincker P."/>
            <person name="Jaillon O."/>
            <person name="Morgante M."/>
        </authorList>
    </citation>
    <scope>NUCLEOTIDE SEQUENCE</scope>
    <source>
        <strain evidence="4">cv. Clemenules</strain>
    </source>
</reference>
<feature type="transmembrane region" description="Helical" evidence="1">
    <location>
        <begin position="66"/>
        <end position="91"/>
    </location>
</feature>
<dbReference type="AlphaFoldDB" id="V4VFP6"/>
<sequence length="92" mass="10764">MKWNFCFLFSPLVITFDRASTGLVVYGCYCCSYVCSNLVILKWNCGSCLVNMELATHIWFYVPIRYVSLVFCNLLFFSVIVFLVLEILCFLW</sequence>